<gene>
    <name evidence="1" type="ORF">TM448A01916_0002</name>
</gene>
<proteinExistence type="predicted"/>
<evidence type="ECO:0000313" key="1">
    <source>
        <dbReference type="EMBL" id="QJA50869.1"/>
    </source>
</evidence>
<reference evidence="1" key="1">
    <citation type="submission" date="2020-03" db="EMBL/GenBank/DDBJ databases">
        <title>The deep terrestrial virosphere.</title>
        <authorList>
            <person name="Holmfeldt K."/>
            <person name="Nilsson E."/>
            <person name="Simone D."/>
            <person name="Lopez-Fernandez M."/>
            <person name="Wu X."/>
            <person name="de Brujin I."/>
            <person name="Lundin D."/>
            <person name="Andersson A."/>
            <person name="Bertilsson S."/>
            <person name="Dopson M."/>
        </authorList>
    </citation>
    <scope>NUCLEOTIDE SEQUENCE</scope>
    <source>
        <strain evidence="1">TM448A01916</strain>
    </source>
</reference>
<accession>A0A6H1ZTR6</accession>
<dbReference type="InterPro" id="IPR007499">
    <property type="entry name" value="ERF_bacteria_virus"/>
</dbReference>
<dbReference type="Pfam" id="PF04404">
    <property type="entry name" value="ERF"/>
    <property type="match status" value="1"/>
</dbReference>
<sequence>MEEQKPYDVTTRVPETAEGSPAALMLKAVAGGMDLDKLERFMALQEKWEANQARKAYTQAMAAFKSEPLTVIKDKVNMQYKSKYSSEDSLLNTVNPILSRHGLSAGFDFDQTNGLKITCILTHAEGHRESVSLTGPPDSSGQKNPLQQIKSTVTYLRKTTFEAVTGIASSDDVGDDDGAGATEYITEQQISTILDFINSKGVDTAKFLLYMGAESLEKIIATDYDKAIAALKLAKGGKKEAAQDESPRA</sequence>
<name>A0A6H1ZTR6_9ZZZZ</name>
<dbReference type="EMBL" id="MT144222">
    <property type="protein sequence ID" value="QJA50869.1"/>
    <property type="molecule type" value="Genomic_DNA"/>
</dbReference>
<organism evidence="1">
    <name type="scientific">viral metagenome</name>
    <dbReference type="NCBI Taxonomy" id="1070528"/>
    <lineage>
        <taxon>unclassified sequences</taxon>
        <taxon>metagenomes</taxon>
        <taxon>organismal metagenomes</taxon>
    </lineage>
</organism>
<protein>
    <submittedName>
        <fullName evidence="1">Putative Erf family protein</fullName>
    </submittedName>
</protein>
<dbReference type="AlphaFoldDB" id="A0A6H1ZTR6"/>